<evidence type="ECO:0000313" key="2">
    <source>
        <dbReference type="Proteomes" id="UP001374535"/>
    </source>
</evidence>
<reference evidence="1 2" key="1">
    <citation type="journal article" date="2023" name="Life. Sci Alliance">
        <title>Evolutionary insights into 3D genome organization and epigenetic landscape of Vigna mungo.</title>
        <authorList>
            <person name="Junaid A."/>
            <person name="Singh B."/>
            <person name="Bhatia S."/>
        </authorList>
    </citation>
    <scope>NUCLEOTIDE SEQUENCE [LARGE SCALE GENOMIC DNA]</scope>
    <source>
        <strain evidence="1">Urdbean</strain>
    </source>
</reference>
<dbReference type="Proteomes" id="UP001374535">
    <property type="component" value="Chromosome 4"/>
</dbReference>
<proteinExistence type="predicted"/>
<evidence type="ECO:0000313" key="1">
    <source>
        <dbReference type="EMBL" id="WVZ14572.1"/>
    </source>
</evidence>
<dbReference type="EMBL" id="CP144697">
    <property type="protein sequence ID" value="WVZ14572.1"/>
    <property type="molecule type" value="Genomic_DNA"/>
</dbReference>
<name>A0AAQ3NTM1_VIGMU</name>
<keyword evidence="2" id="KW-1185">Reference proteome</keyword>
<organism evidence="1 2">
    <name type="scientific">Vigna mungo</name>
    <name type="common">Black gram</name>
    <name type="synonym">Phaseolus mungo</name>
    <dbReference type="NCBI Taxonomy" id="3915"/>
    <lineage>
        <taxon>Eukaryota</taxon>
        <taxon>Viridiplantae</taxon>
        <taxon>Streptophyta</taxon>
        <taxon>Embryophyta</taxon>
        <taxon>Tracheophyta</taxon>
        <taxon>Spermatophyta</taxon>
        <taxon>Magnoliopsida</taxon>
        <taxon>eudicotyledons</taxon>
        <taxon>Gunneridae</taxon>
        <taxon>Pentapetalae</taxon>
        <taxon>rosids</taxon>
        <taxon>fabids</taxon>
        <taxon>Fabales</taxon>
        <taxon>Fabaceae</taxon>
        <taxon>Papilionoideae</taxon>
        <taxon>50 kb inversion clade</taxon>
        <taxon>NPAAA clade</taxon>
        <taxon>indigoferoid/millettioid clade</taxon>
        <taxon>Phaseoleae</taxon>
        <taxon>Vigna</taxon>
    </lineage>
</organism>
<protein>
    <submittedName>
        <fullName evidence="1">Uncharacterized protein</fullName>
    </submittedName>
</protein>
<gene>
    <name evidence="1" type="ORF">V8G54_012138</name>
</gene>
<dbReference type="AlphaFoldDB" id="A0AAQ3NTM1"/>
<sequence length="299" mass="33351">MGNNNVAGFLRLRGSLPFPSHIQLGTDATVNMKTSISHRSVHGDYVERSEVLYTVEGSKCKLFLGRNVCYNGNVNVVTFVLVDSMICSDQNKLSLPMLKEETGLLRLWDTSSWTKTRKKVDGWGGVTDTKVYLYGTPNRCGLLVLECKKNYYDDAKDHELAKAVTIAHYFVSCNLSVGVNRSSETTDIGFSVVTKVGVCDGKFDITVEGPEPHPVFALLHMFDQVNRSGIWKPSMCPRCRNIQREHSRTFLQSDSEDDVVPLPPRLGNQRNGTTIANDGRFRGHANGSSIICRNFYGFN</sequence>
<accession>A0AAQ3NTM1</accession>